<evidence type="ECO:0000256" key="10">
    <source>
        <dbReference type="SAM" id="SignalP"/>
    </source>
</evidence>
<dbReference type="GO" id="GO:0043169">
    <property type="term" value="F:cation binding"/>
    <property type="evidence" value="ECO:0007669"/>
    <property type="project" value="InterPro"/>
</dbReference>
<dbReference type="Gene3D" id="2.60.40.10">
    <property type="entry name" value="Immunoglobulins"/>
    <property type="match status" value="2"/>
</dbReference>
<dbReference type="HOGENOM" id="CLU_011936_0_0_1"/>
<dbReference type="SUPFAM" id="SSF51445">
    <property type="entry name" value="(Trans)glycosidases"/>
    <property type="match status" value="1"/>
</dbReference>
<evidence type="ECO:0000256" key="9">
    <source>
        <dbReference type="RuleBase" id="RU361134"/>
    </source>
</evidence>
<dbReference type="InterPro" id="IPR006047">
    <property type="entry name" value="GH13_cat_dom"/>
</dbReference>
<dbReference type="GO" id="GO:0004556">
    <property type="term" value="F:alpha-amylase activity"/>
    <property type="evidence" value="ECO:0007669"/>
    <property type="project" value="UniProtKB-UniRule"/>
</dbReference>
<accession>H3H8M5</accession>
<name>H3H8M5_PHYRM</name>
<evidence type="ECO:0000256" key="7">
    <source>
        <dbReference type="ARBA" id="ARBA00023295"/>
    </source>
</evidence>
<dbReference type="InParanoid" id="H3H8M5"/>
<dbReference type="EC" id="3.2.1.1" evidence="4 9"/>
<organism evidence="13 14">
    <name type="scientific">Phytophthora ramorum</name>
    <name type="common">Sudden oak death agent</name>
    <dbReference type="NCBI Taxonomy" id="164328"/>
    <lineage>
        <taxon>Eukaryota</taxon>
        <taxon>Sar</taxon>
        <taxon>Stramenopiles</taxon>
        <taxon>Oomycota</taxon>
        <taxon>Peronosporomycetes</taxon>
        <taxon>Peronosporales</taxon>
        <taxon>Peronosporaceae</taxon>
        <taxon>Phytophthora</taxon>
    </lineage>
</organism>
<feature type="domain" description="Glycosyl hydrolase family 13 catalytic" evidence="11">
    <location>
        <begin position="311"/>
        <end position="722"/>
    </location>
</feature>
<dbReference type="InterPro" id="IPR005085">
    <property type="entry name" value="CBM25"/>
</dbReference>
<proteinExistence type="inferred from homology"/>
<evidence type="ECO:0000256" key="1">
    <source>
        <dbReference type="ARBA" id="ARBA00000548"/>
    </source>
</evidence>
<evidence type="ECO:0000313" key="13">
    <source>
        <dbReference type="EnsemblProtists" id="Phyra87156"/>
    </source>
</evidence>
<evidence type="ECO:0000256" key="5">
    <source>
        <dbReference type="ARBA" id="ARBA00022801"/>
    </source>
</evidence>
<dbReference type="VEuPathDB" id="FungiDB:KRP22_562"/>
<dbReference type="PANTHER" id="PTHR43447">
    <property type="entry name" value="ALPHA-AMYLASE"/>
    <property type="match status" value="1"/>
</dbReference>
<dbReference type="Pfam" id="PF03423">
    <property type="entry name" value="CBM_25"/>
    <property type="match status" value="2"/>
</dbReference>
<evidence type="ECO:0000259" key="12">
    <source>
        <dbReference type="SMART" id="SM01066"/>
    </source>
</evidence>
<feature type="domain" description="Carbohydrate binding module family 25" evidence="12">
    <location>
        <begin position="143"/>
        <end position="225"/>
    </location>
</feature>
<sequence>MPATSRTGSSVLLALVATILFAGFANAQTLAKTNDGTGLHIYFRSGWTTPYTHYNTGSGWTTSPGKAMTKSNDSTNFPAALGWFRYDLPASTTSLEFVFNNGNGVWDNNGNGNYKVATAGTWQVTSSVSTPPSATVLTAASDGTGLHVFFQTGWTTPYIHYSTGSTWTTSPGNLMTASTDSKYPASVGWFQYDLASPQASLEFVFNNGNGVWDNDNNANYKATSAGKWIVMSTLYPDRASPPRRSEGVGNPPRNASGWSTDYQDYRSLDGYAHAVTDRLHSALSLAQYLRFPQRPNSAVTQPSGMKGGQKGAIVDLFGWPYDDIAQECSDFLGKAGYMGVKINPPQESVVTDAWPQSGQRNPWYFVYQPVSYRLYSRLGTRTQLRSMIQACRKNGIRVYADAVVNHMSGGGNDVLSHRYSSGGSCVTWGAKSSTKHSPYYTHSYTYGTNAYTNARPALEFPAVPYGPTDFHCERTMSSWTDQLQLETGWLTGLTDLNTEKTYVRERIAQYFVDLLGIGFSGLRLDALKHIGPVDAGAIYGLLSKYMGGSLPGDFISWGEVILGGEASLLACNADSGYNFYKGLDAQYAANGVSSTDIAKLKIWSSDYPKEFPICGSWILPASRFVIQNDDHDQQNDGSSSRDMGDAGSVLIKDKDVEKHRSFEVKLFSRTDADWQIKVVLSSYTWFPNGAAGFPDAYSDCSGFDSSQGQTCTASVPYEKAFRAGSCGYTVEGFAGGKYTRVHRDLSIVNAMRSWVDLSPVTLSDLGIKGSC</sequence>
<feature type="domain" description="Carbohydrate binding module family 25" evidence="12">
    <location>
        <begin position="38"/>
        <end position="119"/>
    </location>
</feature>
<dbReference type="Proteomes" id="UP000005238">
    <property type="component" value="Unassembled WGS sequence"/>
</dbReference>
<dbReference type="EMBL" id="DS567502">
    <property type="status" value="NOT_ANNOTATED_CDS"/>
    <property type="molecule type" value="Genomic_DNA"/>
</dbReference>
<reference evidence="14" key="1">
    <citation type="journal article" date="2006" name="Science">
        <title>Phytophthora genome sequences uncover evolutionary origins and mechanisms of pathogenesis.</title>
        <authorList>
            <person name="Tyler B.M."/>
            <person name="Tripathy S."/>
            <person name="Zhang X."/>
            <person name="Dehal P."/>
            <person name="Jiang R.H."/>
            <person name="Aerts A."/>
            <person name="Arredondo F.D."/>
            <person name="Baxter L."/>
            <person name="Bensasson D."/>
            <person name="Beynon J.L."/>
            <person name="Chapman J."/>
            <person name="Damasceno C.M."/>
            <person name="Dorrance A.E."/>
            <person name="Dou D."/>
            <person name="Dickerman A.W."/>
            <person name="Dubchak I.L."/>
            <person name="Garbelotto M."/>
            <person name="Gijzen M."/>
            <person name="Gordon S.G."/>
            <person name="Govers F."/>
            <person name="Grunwald N.J."/>
            <person name="Huang W."/>
            <person name="Ivors K.L."/>
            <person name="Jones R.W."/>
            <person name="Kamoun S."/>
            <person name="Krampis K."/>
            <person name="Lamour K.H."/>
            <person name="Lee M.K."/>
            <person name="McDonald W.H."/>
            <person name="Medina M."/>
            <person name="Meijer H.J."/>
            <person name="Nordberg E.K."/>
            <person name="Maclean D.J."/>
            <person name="Ospina-Giraldo M.D."/>
            <person name="Morris P.F."/>
            <person name="Phuntumart V."/>
            <person name="Putnam N.H."/>
            <person name="Rash S."/>
            <person name="Rose J.K."/>
            <person name="Sakihama Y."/>
            <person name="Salamov A.A."/>
            <person name="Savidor A."/>
            <person name="Scheuring C.F."/>
            <person name="Smith B.M."/>
            <person name="Sobral B.W."/>
            <person name="Terry A."/>
            <person name="Torto-Alalibo T.A."/>
            <person name="Win J."/>
            <person name="Xu Z."/>
            <person name="Zhang H."/>
            <person name="Grigoriev I.V."/>
            <person name="Rokhsar D.S."/>
            <person name="Boore J.L."/>
        </authorList>
    </citation>
    <scope>NUCLEOTIDE SEQUENCE [LARGE SCALE GENOMIC DNA]</scope>
    <source>
        <strain evidence="14">Pr102</strain>
    </source>
</reference>
<evidence type="ECO:0000313" key="14">
    <source>
        <dbReference type="Proteomes" id="UP000005238"/>
    </source>
</evidence>
<comment type="catalytic activity">
    <reaction evidence="1 9">
        <text>Endohydrolysis of (1-&gt;4)-alpha-D-glucosidic linkages in polysaccharides containing three or more (1-&gt;4)-alpha-linked D-glucose units.</text>
        <dbReference type="EC" id="3.2.1.1"/>
    </reaction>
</comment>
<dbReference type="EnsemblProtists" id="Phyra87156">
    <property type="protein sequence ID" value="Phyra87156"/>
    <property type="gene ID" value="Phyra87156"/>
</dbReference>
<dbReference type="SMART" id="SM00642">
    <property type="entry name" value="Aamy"/>
    <property type="match status" value="1"/>
</dbReference>
<feature type="signal peptide" evidence="10">
    <location>
        <begin position="1"/>
        <end position="27"/>
    </location>
</feature>
<evidence type="ECO:0000259" key="11">
    <source>
        <dbReference type="SMART" id="SM00642"/>
    </source>
</evidence>
<dbReference type="Pfam" id="PF00128">
    <property type="entry name" value="Alpha-amylase"/>
    <property type="match status" value="1"/>
</dbReference>
<dbReference type="GO" id="GO:2001070">
    <property type="term" value="F:starch binding"/>
    <property type="evidence" value="ECO:0007669"/>
    <property type="project" value="InterPro"/>
</dbReference>
<keyword evidence="6 9" id="KW-0119">Carbohydrate metabolism</keyword>
<dbReference type="InterPro" id="IPR006046">
    <property type="entry name" value="Alpha_amylase"/>
</dbReference>
<evidence type="ECO:0000256" key="3">
    <source>
        <dbReference type="ARBA" id="ARBA00008061"/>
    </source>
</evidence>
<keyword evidence="5 9" id="KW-0378">Hydrolase</keyword>
<dbReference type="SMART" id="SM01066">
    <property type="entry name" value="CBM_25"/>
    <property type="match status" value="2"/>
</dbReference>
<feature type="chain" id="PRO_5003588324" description="Alpha-amylase" evidence="10">
    <location>
        <begin position="28"/>
        <end position="771"/>
    </location>
</feature>
<dbReference type="AlphaFoldDB" id="H3H8M5"/>
<evidence type="ECO:0000256" key="2">
    <source>
        <dbReference type="ARBA" id="ARBA00001913"/>
    </source>
</evidence>
<evidence type="ECO:0000256" key="8">
    <source>
        <dbReference type="RuleBase" id="RU003615"/>
    </source>
</evidence>
<dbReference type="eggNOG" id="KOG2212">
    <property type="taxonomic scope" value="Eukaryota"/>
</dbReference>
<dbReference type="GO" id="GO:0005975">
    <property type="term" value="P:carbohydrate metabolic process"/>
    <property type="evidence" value="ECO:0007669"/>
    <property type="project" value="InterPro"/>
</dbReference>
<keyword evidence="14" id="KW-1185">Reference proteome</keyword>
<evidence type="ECO:0000256" key="4">
    <source>
        <dbReference type="ARBA" id="ARBA00012595"/>
    </source>
</evidence>
<dbReference type="InterPro" id="IPR013783">
    <property type="entry name" value="Ig-like_fold"/>
</dbReference>
<dbReference type="PRINTS" id="PR00110">
    <property type="entry name" value="ALPHAAMYLASE"/>
</dbReference>
<keyword evidence="10" id="KW-0732">Signal</keyword>
<evidence type="ECO:0000256" key="6">
    <source>
        <dbReference type="ARBA" id="ARBA00023277"/>
    </source>
</evidence>
<dbReference type="STRING" id="164328.H3H8M5"/>
<dbReference type="VEuPathDB" id="FungiDB:KRP23_7452"/>
<protein>
    <recommendedName>
        <fullName evidence="4 9">Alpha-amylase</fullName>
        <ecNumber evidence="4 9">3.2.1.1</ecNumber>
    </recommendedName>
</protein>
<reference evidence="13" key="2">
    <citation type="submission" date="2015-06" db="UniProtKB">
        <authorList>
            <consortium name="EnsemblProtists"/>
        </authorList>
    </citation>
    <scope>IDENTIFICATION</scope>
    <source>
        <strain evidence="13">Pr102</strain>
    </source>
</reference>
<dbReference type="Gene3D" id="3.20.20.80">
    <property type="entry name" value="Glycosidases"/>
    <property type="match status" value="1"/>
</dbReference>
<comment type="similarity">
    <text evidence="3 8">Belongs to the glycosyl hydrolase 13 family.</text>
</comment>
<keyword evidence="7 9" id="KW-0326">Glycosidase</keyword>
<comment type="cofactor">
    <cofactor evidence="2">
        <name>Ca(2+)</name>
        <dbReference type="ChEBI" id="CHEBI:29108"/>
    </cofactor>
</comment>
<dbReference type="InterPro" id="IPR017853">
    <property type="entry name" value="GH"/>
</dbReference>
<dbReference type="CDD" id="cd11317">
    <property type="entry name" value="AmyAc_bac_euk_AmyA"/>
    <property type="match status" value="1"/>
</dbReference>